<proteinExistence type="predicted"/>
<comment type="caution">
    <text evidence="1">The sequence shown here is derived from an EMBL/GenBank/DDBJ whole genome shotgun (WGS) entry which is preliminary data.</text>
</comment>
<gene>
    <name evidence="1" type="ORF">HHI36_014095</name>
</gene>
<sequence length="124" mass="14360">MWFDNKSVHLLSSHKGINPPSVVQRWSVADKRFIEIQRPDIEKHYNIFLGGVDIACWFRFRSEIPNGLLKANKENLRKRGRRSSLASSPVVVTPSERAKALPVNDVRYDRLGHFPTHIEPKQRC</sequence>
<dbReference type="PANTHER" id="PTHR47272">
    <property type="entry name" value="DDE_TNP_1_7 DOMAIN-CONTAINING PROTEIN"/>
    <property type="match status" value="1"/>
</dbReference>
<evidence type="ECO:0000313" key="1">
    <source>
        <dbReference type="EMBL" id="KAL3272629.1"/>
    </source>
</evidence>
<evidence type="ECO:0000313" key="2">
    <source>
        <dbReference type="Proteomes" id="UP001516400"/>
    </source>
</evidence>
<dbReference type="AlphaFoldDB" id="A0ABD2N2U7"/>
<keyword evidence="2" id="KW-1185">Reference proteome</keyword>
<protein>
    <submittedName>
        <fullName evidence="1">Uncharacterized protein</fullName>
    </submittedName>
</protein>
<reference evidence="1 2" key="1">
    <citation type="journal article" date="2021" name="BMC Biol.">
        <title>Horizontally acquired antibacterial genes associated with adaptive radiation of ladybird beetles.</title>
        <authorList>
            <person name="Li H.S."/>
            <person name="Tang X.F."/>
            <person name="Huang Y.H."/>
            <person name="Xu Z.Y."/>
            <person name="Chen M.L."/>
            <person name="Du X.Y."/>
            <person name="Qiu B.Y."/>
            <person name="Chen P.T."/>
            <person name="Zhang W."/>
            <person name="Slipinski A."/>
            <person name="Escalona H.E."/>
            <person name="Waterhouse R.M."/>
            <person name="Zwick A."/>
            <person name="Pang H."/>
        </authorList>
    </citation>
    <scope>NUCLEOTIDE SEQUENCE [LARGE SCALE GENOMIC DNA]</scope>
    <source>
        <strain evidence="1">SYSU2018</strain>
    </source>
</reference>
<organism evidence="1 2">
    <name type="scientific">Cryptolaemus montrouzieri</name>
    <dbReference type="NCBI Taxonomy" id="559131"/>
    <lineage>
        <taxon>Eukaryota</taxon>
        <taxon>Metazoa</taxon>
        <taxon>Ecdysozoa</taxon>
        <taxon>Arthropoda</taxon>
        <taxon>Hexapoda</taxon>
        <taxon>Insecta</taxon>
        <taxon>Pterygota</taxon>
        <taxon>Neoptera</taxon>
        <taxon>Endopterygota</taxon>
        <taxon>Coleoptera</taxon>
        <taxon>Polyphaga</taxon>
        <taxon>Cucujiformia</taxon>
        <taxon>Coccinelloidea</taxon>
        <taxon>Coccinellidae</taxon>
        <taxon>Scymninae</taxon>
        <taxon>Scymnini</taxon>
        <taxon>Cryptolaemus</taxon>
    </lineage>
</organism>
<dbReference type="EMBL" id="JABFTP020000062">
    <property type="protein sequence ID" value="KAL3272629.1"/>
    <property type="molecule type" value="Genomic_DNA"/>
</dbReference>
<feature type="non-terminal residue" evidence="1">
    <location>
        <position position="124"/>
    </location>
</feature>
<dbReference type="Proteomes" id="UP001516400">
    <property type="component" value="Unassembled WGS sequence"/>
</dbReference>
<name>A0ABD2N2U7_9CUCU</name>
<accession>A0ABD2N2U7</accession>